<comment type="caution">
    <text evidence="1">The sequence shown here is derived from an EMBL/GenBank/DDBJ whole genome shotgun (WGS) entry which is preliminary data.</text>
</comment>
<dbReference type="EMBL" id="LMWN01000008">
    <property type="protein sequence ID" value="KUN08412.1"/>
    <property type="molecule type" value="Genomic_DNA"/>
</dbReference>
<keyword evidence="2" id="KW-1185">Reference proteome</keyword>
<dbReference type="Proteomes" id="UP000053127">
    <property type="component" value="Unassembled WGS sequence"/>
</dbReference>
<proteinExistence type="predicted"/>
<protein>
    <submittedName>
        <fullName evidence="1">Uncharacterized protein</fullName>
    </submittedName>
</protein>
<dbReference type="Gene3D" id="2.60.270.50">
    <property type="match status" value="1"/>
</dbReference>
<gene>
    <name evidence="1" type="ORF">AQI95_08565</name>
</gene>
<accession>A0A117Q4T6</accession>
<dbReference type="AlphaFoldDB" id="A0A117Q4T6"/>
<evidence type="ECO:0000313" key="2">
    <source>
        <dbReference type="Proteomes" id="UP000053127"/>
    </source>
</evidence>
<sequence length="116" mass="12520">MVLQPWFTNATTRTLTLAGSNVNPGCFDSKPPQQIPPGGKVTWFVNCGPQYIEGYVTYTIDGTGGQGYAYMPFHLPNPGADPFGGTRAGGLFTLDLRYVPVSSEVHYTLRCLSPAC</sequence>
<name>A0A117Q4T6_9ACTN</name>
<evidence type="ECO:0000313" key="1">
    <source>
        <dbReference type="EMBL" id="KUN08412.1"/>
    </source>
</evidence>
<organism evidence="1 2">
    <name type="scientific">Streptomyces yokosukanensis</name>
    <dbReference type="NCBI Taxonomy" id="67386"/>
    <lineage>
        <taxon>Bacteria</taxon>
        <taxon>Bacillati</taxon>
        <taxon>Actinomycetota</taxon>
        <taxon>Actinomycetes</taxon>
        <taxon>Kitasatosporales</taxon>
        <taxon>Streptomycetaceae</taxon>
        <taxon>Streptomyces</taxon>
    </lineage>
</organism>
<reference evidence="1 2" key="1">
    <citation type="submission" date="2015-10" db="EMBL/GenBank/DDBJ databases">
        <title>Draft genome sequence of Streptomyces yokosukanensis DSM 40224, type strain for the species Streptomyces yokosukanensis.</title>
        <authorList>
            <person name="Ruckert C."/>
            <person name="Winkler A."/>
            <person name="Kalinowski J."/>
            <person name="Kampfer P."/>
            <person name="Glaeser S."/>
        </authorList>
    </citation>
    <scope>NUCLEOTIDE SEQUENCE [LARGE SCALE GENOMIC DNA]</scope>
    <source>
        <strain evidence="1 2">DSM 40224</strain>
    </source>
</reference>
<dbReference type="STRING" id="67386.AQI95_08565"/>